<protein>
    <submittedName>
        <fullName evidence="1">Uncharacterized protein</fullName>
    </submittedName>
</protein>
<comment type="caution">
    <text evidence="1">The sequence shown here is derived from an EMBL/GenBank/DDBJ whole genome shotgun (WGS) entry which is preliminary data.</text>
</comment>
<reference evidence="1 2" key="1">
    <citation type="journal article" date="2023" name="bioRxiv">
        <title>Conserved and derived expression patterns and positive selection on dental genes reveal complex evolutionary context of ever-growing rodent molars.</title>
        <authorList>
            <person name="Calamari Z.T."/>
            <person name="Song A."/>
            <person name="Cohen E."/>
            <person name="Akter M."/>
            <person name="Roy R.D."/>
            <person name="Hallikas O."/>
            <person name="Christensen M.M."/>
            <person name="Li P."/>
            <person name="Marangoni P."/>
            <person name="Jernvall J."/>
            <person name="Klein O.D."/>
        </authorList>
    </citation>
    <scope>NUCLEOTIDE SEQUENCE [LARGE SCALE GENOMIC DNA]</scope>
    <source>
        <strain evidence="1">V071</strain>
    </source>
</reference>
<dbReference type="AlphaFoldDB" id="A0AAW0HVZ0"/>
<evidence type="ECO:0000313" key="2">
    <source>
        <dbReference type="Proteomes" id="UP001488838"/>
    </source>
</evidence>
<dbReference type="EMBL" id="JBBHLL010000306">
    <property type="protein sequence ID" value="KAK7806295.1"/>
    <property type="molecule type" value="Genomic_DNA"/>
</dbReference>
<organism evidence="1 2">
    <name type="scientific">Myodes glareolus</name>
    <name type="common">Bank vole</name>
    <name type="synonym">Clethrionomys glareolus</name>
    <dbReference type="NCBI Taxonomy" id="447135"/>
    <lineage>
        <taxon>Eukaryota</taxon>
        <taxon>Metazoa</taxon>
        <taxon>Chordata</taxon>
        <taxon>Craniata</taxon>
        <taxon>Vertebrata</taxon>
        <taxon>Euteleostomi</taxon>
        <taxon>Mammalia</taxon>
        <taxon>Eutheria</taxon>
        <taxon>Euarchontoglires</taxon>
        <taxon>Glires</taxon>
        <taxon>Rodentia</taxon>
        <taxon>Myomorpha</taxon>
        <taxon>Muroidea</taxon>
        <taxon>Cricetidae</taxon>
        <taxon>Arvicolinae</taxon>
        <taxon>Myodes</taxon>
    </lineage>
</organism>
<gene>
    <name evidence="1" type="ORF">U0070_000317</name>
</gene>
<proteinExistence type="predicted"/>
<keyword evidence="2" id="KW-1185">Reference proteome</keyword>
<accession>A0AAW0HVZ0</accession>
<name>A0AAW0HVZ0_MYOGA</name>
<sequence length="83" mass="9561">MEQHVISACRSLFGETSVTFVDLRFRDSRRANLSVRKPFRPILLKGVVWVQSQGAFSALVKRYWLLRSSSKQDRTAKSRGSLF</sequence>
<evidence type="ECO:0000313" key="1">
    <source>
        <dbReference type="EMBL" id="KAK7806295.1"/>
    </source>
</evidence>
<dbReference type="Proteomes" id="UP001488838">
    <property type="component" value="Unassembled WGS sequence"/>
</dbReference>